<gene>
    <name evidence="3" type="ORF">COY16_00085</name>
</gene>
<organism evidence="3 4">
    <name type="scientific">Candidatus Roizmanbacteria bacterium CG_4_10_14_0_2_um_filter_39_13</name>
    <dbReference type="NCBI Taxonomy" id="1974825"/>
    <lineage>
        <taxon>Bacteria</taxon>
        <taxon>Candidatus Roizmaniibacteriota</taxon>
    </lineage>
</organism>
<dbReference type="InterPro" id="IPR051349">
    <property type="entry name" value="Hydrogenase_assoc-protein"/>
</dbReference>
<evidence type="ECO:0000313" key="3">
    <source>
        <dbReference type="EMBL" id="PIZ64146.1"/>
    </source>
</evidence>
<dbReference type="SUPFAM" id="SSF56770">
    <property type="entry name" value="HydA/Nqo6-like"/>
    <property type="match status" value="1"/>
</dbReference>
<dbReference type="PANTHER" id="PTHR42845">
    <property type="entry name" value="COENZYME F420-REDUCING HYDROGENASE, GAMMA SUBUNIT"/>
    <property type="match status" value="1"/>
</dbReference>
<dbReference type="Proteomes" id="UP000228503">
    <property type="component" value="Unassembled WGS sequence"/>
</dbReference>
<dbReference type="GO" id="GO:0051536">
    <property type="term" value="F:iron-sulfur cluster binding"/>
    <property type="evidence" value="ECO:0007669"/>
    <property type="project" value="InterPro"/>
</dbReference>
<dbReference type="Pfam" id="PF01058">
    <property type="entry name" value="Oxidored_q6"/>
    <property type="match status" value="1"/>
</dbReference>
<dbReference type="InterPro" id="IPR037024">
    <property type="entry name" value="NiFe_Hase_small_N_sf"/>
</dbReference>
<reference evidence="4" key="1">
    <citation type="submission" date="2017-09" db="EMBL/GenBank/DDBJ databases">
        <title>Depth-based differentiation of microbial function through sediment-hosted aquifers and enrichment of novel symbionts in the deep terrestrial subsurface.</title>
        <authorList>
            <person name="Probst A.J."/>
            <person name="Ladd B."/>
            <person name="Jarett J.K."/>
            <person name="Geller-Mcgrath D.E."/>
            <person name="Sieber C.M.K."/>
            <person name="Emerson J.B."/>
            <person name="Anantharaman K."/>
            <person name="Thomas B.C."/>
            <person name="Malmstrom R."/>
            <person name="Stieglmeier M."/>
            <person name="Klingl A."/>
            <person name="Woyke T."/>
            <person name="Ryan C.M."/>
            <person name="Banfield J.F."/>
        </authorList>
    </citation>
    <scope>NUCLEOTIDE SEQUENCE [LARGE SCALE GENOMIC DNA]</scope>
</reference>
<dbReference type="GO" id="GO:0016491">
    <property type="term" value="F:oxidoreductase activity"/>
    <property type="evidence" value="ECO:0007669"/>
    <property type="project" value="UniProtKB-KW"/>
</dbReference>
<comment type="caution">
    <text evidence="3">The sequence shown here is derived from an EMBL/GenBank/DDBJ whole genome shotgun (WGS) entry which is preliminary data.</text>
</comment>
<protein>
    <recommendedName>
        <fullName evidence="2">NADH:ubiquinone oxidoreductase-like 20kDa subunit domain-containing protein</fullName>
    </recommendedName>
</protein>
<keyword evidence="1" id="KW-0560">Oxidoreductase</keyword>
<feature type="domain" description="NADH:ubiquinone oxidoreductase-like 20kDa subunit" evidence="2">
    <location>
        <begin position="26"/>
        <end position="148"/>
    </location>
</feature>
<dbReference type="EMBL" id="PFOB01000001">
    <property type="protein sequence ID" value="PIZ64146.1"/>
    <property type="molecule type" value="Genomic_DNA"/>
</dbReference>
<evidence type="ECO:0000313" key="4">
    <source>
        <dbReference type="Proteomes" id="UP000228503"/>
    </source>
</evidence>
<accession>A0A2M7U213</accession>
<dbReference type="Gene3D" id="3.40.50.700">
    <property type="entry name" value="NADH:ubiquinone oxidoreductase-like, 20kDa subunit"/>
    <property type="match status" value="1"/>
</dbReference>
<sequence length="157" mass="18224">MAKLRVGWFTFTCCEDSTILFTEMLNTHWNDWKDKIEFVNARILKANNKIENLDVSFIEGSISSQEQVDKLKEIRKNSKTVVAIGACACTAMPSGWRNSFDEETKEEIKFLIDRYSHLEKVEPLKTYITVDESVQGCPMNEERFLELMEKTLSNIEK</sequence>
<dbReference type="AlphaFoldDB" id="A0A2M7U213"/>
<proteinExistence type="predicted"/>
<dbReference type="PANTHER" id="PTHR42845:SF1">
    <property type="entry name" value="HYDROGENASE SMALL SUBUNIT"/>
    <property type="match status" value="1"/>
</dbReference>
<evidence type="ECO:0000256" key="1">
    <source>
        <dbReference type="ARBA" id="ARBA00023002"/>
    </source>
</evidence>
<name>A0A2M7U213_9BACT</name>
<dbReference type="InterPro" id="IPR006137">
    <property type="entry name" value="NADH_UbQ_OxRdtase-like_20kDa"/>
</dbReference>
<evidence type="ECO:0000259" key="2">
    <source>
        <dbReference type="Pfam" id="PF01058"/>
    </source>
</evidence>